<keyword evidence="5" id="KW-0804">Transcription</keyword>
<keyword evidence="2 7" id="KW-0597">Phosphoprotein</keyword>
<keyword evidence="11" id="KW-1185">Reference proteome</keyword>
<dbReference type="Pfam" id="PF00072">
    <property type="entry name" value="Response_reg"/>
    <property type="match status" value="1"/>
</dbReference>
<dbReference type="InterPro" id="IPR039420">
    <property type="entry name" value="WalR-like"/>
</dbReference>
<dbReference type="SUPFAM" id="SSF52172">
    <property type="entry name" value="CheY-like"/>
    <property type="match status" value="1"/>
</dbReference>
<dbReference type="RefSeq" id="WP_343187196.1">
    <property type="nucleotide sequence ID" value="NZ_JBCITM010000023.1"/>
</dbReference>
<keyword evidence="3" id="KW-0805">Transcription regulation</keyword>
<dbReference type="InterPro" id="IPR016032">
    <property type="entry name" value="Sig_transdc_resp-reg_C-effctor"/>
</dbReference>
<sequence>MKNDISQIMLVDDHNIVRMGLKGLIDNDPELKVCAEAASLSEAYQQLSSITPDLILLDMKLPDGYGAEGVREIKRMVPSSKVLILTAFAEDYMVQESLRNGADGYLLKNVDGRSIIQAIHNVLNSLMVMDPSVGNTMLSTSRDPLIAQLIDREQLVLNLISQGKTNKEIGESLFLAEKTVRNLITKIMKKINVTNRTEAAAFWLKHRAGKDEER</sequence>
<feature type="modified residue" description="4-aspartylphosphate" evidence="7">
    <location>
        <position position="58"/>
    </location>
</feature>
<dbReference type="PROSITE" id="PS50110">
    <property type="entry name" value="RESPONSE_REGULATORY"/>
    <property type="match status" value="1"/>
</dbReference>
<dbReference type="PRINTS" id="PR00038">
    <property type="entry name" value="HTHLUXR"/>
</dbReference>
<dbReference type="CDD" id="cd17535">
    <property type="entry name" value="REC_NarL-like"/>
    <property type="match status" value="1"/>
</dbReference>
<comment type="caution">
    <text evidence="10">The sequence shown here is derived from an EMBL/GenBank/DDBJ whole genome shotgun (WGS) entry which is preliminary data.</text>
</comment>
<dbReference type="PROSITE" id="PS50043">
    <property type="entry name" value="HTH_LUXR_2"/>
    <property type="match status" value="1"/>
</dbReference>
<name>A0ABU9VXM1_9CLOT</name>
<evidence type="ECO:0000259" key="9">
    <source>
        <dbReference type="PROSITE" id="PS50110"/>
    </source>
</evidence>
<proteinExistence type="predicted"/>
<gene>
    <name evidence="10" type="ORF">AAIG11_15595</name>
</gene>
<evidence type="ECO:0000313" key="11">
    <source>
        <dbReference type="Proteomes" id="UP001407405"/>
    </source>
</evidence>
<evidence type="ECO:0000256" key="2">
    <source>
        <dbReference type="ARBA" id="ARBA00022553"/>
    </source>
</evidence>
<accession>A0ABU9VXM1</accession>
<evidence type="ECO:0000313" key="10">
    <source>
        <dbReference type="EMBL" id="MEN1761911.1"/>
    </source>
</evidence>
<feature type="domain" description="HTH luxR-type" evidence="8">
    <location>
        <begin position="142"/>
        <end position="207"/>
    </location>
</feature>
<evidence type="ECO:0000256" key="5">
    <source>
        <dbReference type="ARBA" id="ARBA00023163"/>
    </source>
</evidence>
<evidence type="ECO:0000256" key="1">
    <source>
        <dbReference type="ARBA" id="ARBA00018672"/>
    </source>
</evidence>
<evidence type="ECO:0000256" key="4">
    <source>
        <dbReference type="ARBA" id="ARBA00023125"/>
    </source>
</evidence>
<evidence type="ECO:0000256" key="3">
    <source>
        <dbReference type="ARBA" id="ARBA00023015"/>
    </source>
</evidence>
<organism evidence="10 11">
    <name type="scientific">Anoxynatronum sibiricum</name>
    <dbReference type="NCBI Taxonomy" id="210623"/>
    <lineage>
        <taxon>Bacteria</taxon>
        <taxon>Bacillati</taxon>
        <taxon>Bacillota</taxon>
        <taxon>Clostridia</taxon>
        <taxon>Eubacteriales</taxon>
        <taxon>Clostridiaceae</taxon>
        <taxon>Anoxynatronum</taxon>
    </lineage>
</organism>
<feature type="domain" description="Response regulatory" evidence="9">
    <location>
        <begin position="7"/>
        <end position="123"/>
    </location>
</feature>
<dbReference type="SUPFAM" id="SSF46894">
    <property type="entry name" value="C-terminal effector domain of the bipartite response regulators"/>
    <property type="match status" value="1"/>
</dbReference>
<dbReference type="Gene3D" id="3.40.50.2300">
    <property type="match status" value="1"/>
</dbReference>
<evidence type="ECO:0000256" key="6">
    <source>
        <dbReference type="ARBA" id="ARBA00024867"/>
    </source>
</evidence>
<keyword evidence="4" id="KW-0238">DNA-binding</keyword>
<dbReference type="SMART" id="SM00421">
    <property type="entry name" value="HTH_LUXR"/>
    <property type="match status" value="1"/>
</dbReference>
<evidence type="ECO:0000256" key="7">
    <source>
        <dbReference type="PROSITE-ProRule" id="PRU00169"/>
    </source>
</evidence>
<dbReference type="InterPro" id="IPR000792">
    <property type="entry name" value="Tscrpt_reg_LuxR_C"/>
</dbReference>
<dbReference type="InterPro" id="IPR011006">
    <property type="entry name" value="CheY-like_superfamily"/>
</dbReference>
<protein>
    <recommendedName>
        <fullName evidence="1">Stage 0 sporulation protein A homolog</fullName>
    </recommendedName>
</protein>
<dbReference type="InterPro" id="IPR001789">
    <property type="entry name" value="Sig_transdc_resp-reg_receiver"/>
</dbReference>
<dbReference type="CDD" id="cd06170">
    <property type="entry name" value="LuxR_C_like"/>
    <property type="match status" value="1"/>
</dbReference>
<evidence type="ECO:0000259" key="8">
    <source>
        <dbReference type="PROSITE" id="PS50043"/>
    </source>
</evidence>
<dbReference type="Proteomes" id="UP001407405">
    <property type="component" value="Unassembled WGS sequence"/>
</dbReference>
<comment type="function">
    <text evidence="6">May play the central regulatory role in sporulation. It may be an element of the effector pathway responsible for the activation of sporulation genes in response to nutritional stress. Spo0A may act in concert with spo0H (a sigma factor) to control the expression of some genes that are critical to the sporulation process.</text>
</comment>
<dbReference type="InterPro" id="IPR058245">
    <property type="entry name" value="NreC/VraR/RcsB-like_REC"/>
</dbReference>
<dbReference type="SMART" id="SM00448">
    <property type="entry name" value="REC"/>
    <property type="match status" value="1"/>
</dbReference>
<dbReference type="EMBL" id="JBCITM010000023">
    <property type="protein sequence ID" value="MEN1761911.1"/>
    <property type="molecule type" value="Genomic_DNA"/>
</dbReference>
<dbReference type="PANTHER" id="PTHR43214">
    <property type="entry name" value="TWO-COMPONENT RESPONSE REGULATOR"/>
    <property type="match status" value="1"/>
</dbReference>
<dbReference type="PANTHER" id="PTHR43214:SF43">
    <property type="entry name" value="TWO-COMPONENT RESPONSE REGULATOR"/>
    <property type="match status" value="1"/>
</dbReference>
<dbReference type="Pfam" id="PF00196">
    <property type="entry name" value="GerE"/>
    <property type="match status" value="1"/>
</dbReference>
<reference evidence="10 11" key="1">
    <citation type="submission" date="2024-04" db="EMBL/GenBank/DDBJ databases">
        <title>Genome sequencing and metabolic network reconstruction of aminoacids and betaine degradation by Anoxynatronum sibiricum.</title>
        <authorList>
            <person name="Detkova E.N."/>
            <person name="Boltjanskaja Y.V."/>
            <person name="Mardanov A.V."/>
            <person name="Kevbrin V."/>
        </authorList>
    </citation>
    <scope>NUCLEOTIDE SEQUENCE [LARGE SCALE GENOMIC DNA]</scope>
    <source>
        <strain evidence="10 11">Z-7981</strain>
    </source>
</reference>